<comment type="caution">
    <text evidence="1">The sequence shown here is derived from an EMBL/GenBank/DDBJ whole genome shotgun (WGS) entry which is preliminary data.</text>
</comment>
<name>A0ACC1XB52_MELAZ</name>
<protein>
    <submittedName>
        <fullName evidence="1">Dystrophin-1</fullName>
    </submittedName>
</protein>
<reference evidence="1 2" key="1">
    <citation type="journal article" date="2023" name="Science">
        <title>Complex scaffold remodeling in plant triterpene biosynthesis.</title>
        <authorList>
            <person name="De La Pena R."/>
            <person name="Hodgson H."/>
            <person name="Liu J.C."/>
            <person name="Stephenson M.J."/>
            <person name="Martin A.C."/>
            <person name="Owen C."/>
            <person name="Harkess A."/>
            <person name="Leebens-Mack J."/>
            <person name="Jimenez L.E."/>
            <person name="Osbourn A."/>
            <person name="Sattely E.S."/>
        </authorList>
    </citation>
    <scope>NUCLEOTIDE SEQUENCE [LARGE SCALE GENOMIC DNA]</scope>
    <source>
        <strain evidence="2">cv. JPN11</strain>
        <tissue evidence="1">Leaf</tissue>
    </source>
</reference>
<dbReference type="EMBL" id="CM051403">
    <property type="protein sequence ID" value="KAJ4708637.1"/>
    <property type="molecule type" value="Genomic_DNA"/>
</dbReference>
<organism evidence="1 2">
    <name type="scientific">Melia azedarach</name>
    <name type="common">Chinaberry tree</name>
    <dbReference type="NCBI Taxonomy" id="155640"/>
    <lineage>
        <taxon>Eukaryota</taxon>
        <taxon>Viridiplantae</taxon>
        <taxon>Streptophyta</taxon>
        <taxon>Embryophyta</taxon>
        <taxon>Tracheophyta</taxon>
        <taxon>Spermatophyta</taxon>
        <taxon>Magnoliopsida</taxon>
        <taxon>eudicotyledons</taxon>
        <taxon>Gunneridae</taxon>
        <taxon>Pentapetalae</taxon>
        <taxon>rosids</taxon>
        <taxon>malvids</taxon>
        <taxon>Sapindales</taxon>
        <taxon>Meliaceae</taxon>
        <taxon>Melia</taxon>
    </lineage>
</organism>
<keyword evidence="2" id="KW-1185">Reference proteome</keyword>
<gene>
    <name evidence="1" type="ORF">OWV82_018549</name>
</gene>
<dbReference type="Proteomes" id="UP001164539">
    <property type="component" value="Chromosome 10"/>
</dbReference>
<evidence type="ECO:0000313" key="1">
    <source>
        <dbReference type="EMBL" id="KAJ4708637.1"/>
    </source>
</evidence>
<proteinExistence type="predicted"/>
<accession>A0ACC1XB52</accession>
<evidence type="ECO:0000313" key="2">
    <source>
        <dbReference type="Proteomes" id="UP001164539"/>
    </source>
</evidence>
<sequence length="635" mass="70411">MLWDPFPSSPATLHVEFLPLMPGIILVSVLEFEGLQSSSLIPPEMSIKVSLGKREYRTWDKEDFSFPLTSLRDQLMITIHDVEGNEISHTGVETRLVVEKGIWDDLFLLEGIGYVHLKLQFVLSDEERRRIREMRESALKKKLGELSSDDIGSPGNATIIGSAAESPLWLSQEVSDSQKSLLQSEVVATPAGFVLTPSDVIKDIRVGAEEREEIFPVRKETNPIEKGRIHQRVVSQGFDANLTEVSNRGTQTPPDDVPVQASGLEKASAMAENSELVVAVKNKFIAQKLEESGINNPKKQSPVGKTPSSVRNMISAFETNLSQDTRPHMKPPPAKSQSSKVAIEAALKSLSSDEVKTQKIKPTQSMPTRIRNPFLTEELQQATYTQRGEQTGPVRAFKEAMTSESTREFGLSEDVKAEGATADSKNKLMLKQVKIKEEKNSSEDLMRGYTCNAATVSGKMLDEHIGRQQPGKLLVNKLYPGGRSSIKESAKVMHPEYSEEVDNKGTSTNKQRSKENLKNKHYSFRCPGTWIFPVESRHPCITTCGKEMMDLMRDCHAEVPIGEKSSATENIEKSSVHGGDIRAKEIDKPNLKPRKPRLANSADGETSRGTVGQVMRVAIMVGFATLVVFTRQRNS</sequence>